<accession>A0A1I1J234</accession>
<dbReference type="OrthoDB" id="1935858at2"/>
<keyword evidence="5 6" id="KW-0472">Membrane</keyword>
<evidence type="ECO:0000256" key="6">
    <source>
        <dbReference type="SAM" id="Phobius"/>
    </source>
</evidence>
<feature type="domain" description="RsgI N-terminal anti-sigma" evidence="7">
    <location>
        <begin position="148"/>
        <end position="195"/>
    </location>
</feature>
<dbReference type="InterPro" id="IPR024449">
    <property type="entry name" value="Anti-sigma_RsgI_N"/>
</dbReference>
<evidence type="ECO:0000313" key="9">
    <source>
        <dbReference type="Proteomes" id="UP000199263"/>
    </source>
</evidence>
<keyword evidence="2" id="KW-1003">Cell membrane</keyword>
<evidence type="ECO:0000256" key="1">
    <source>
        <dbReference type="ARBA" id="ARBA00004162"/>
    </source>
</evidence>
<name>A0A1I1J234_9CLOT</name>
<evidence type="ECO:0000259" key="7">
    <source>
        <dbReference type="PROSITE" id="PS51849"/>
    </source>
</evidence>
<dbReference type="EMBL" id="FOMG01000003">
    <property type="protein sequence ID" value="SFC42455.1"/>
    <property type="molecule type" value="Genomic_DNA"/>
</dbReference>
<dbReference type="Pfam" id="PF12791">
    <property type="entry name" value="RsgI_N"/>
    <property type="match status" value="1"/>
</dbReference>
<evidence type="ECO:0000256" key="3">
    <source>
        <dbReference type="ARBA" id="ARBA00022692"/>
    </source>
</evidence>
<organism evidence="8 9">
    <name type="scientific">Clostridium uliginosum</name>
    <dbReference type="NCBI Taxonomy" id="119641"/>
    <lineage>
        <taxon>Bacteria</taxon>
        <taxon>Bacillati</taxon>
        <taxon>Bacillota</taxon>
        <taxon>Clostridia</taxon>
        <taxon>Eubacteriales</taxon>
        <taxon>Clostridiaceae</taxon>
        <taxon>Clostridium</taxon>
    </lineage>
</organism>
<dbReference type="STRING" id="119641.SAMN05421842_103156"/>
<dbReference type="PROSITE" id="PS51849">
    <property type="entry name" value="RSGI_N"/>
    <property type="match status" value="1"/>
</dbReference>
<protein>
    <submittedName>
        <fullName evidence="8">Anti-sigma factor N-terminus</fullName>
    </submittedName>
</protein>
<evidence type="ECO:0000256" key="5">
    <source>
        <dbReference type="ARBA" id="ARBA00023136"/>
    </source>
</evidence>
<proteinExistence type="predicted"/>
<keyword evidence="9" id="KW-1185">Reference proteome</keyword>
<evidence type="ECO:0000313" key="8">
    <source>
        <dbReference type="EMBL" id="SFC42455.1"/>
    </source>
</evidence>
<dbReference type="InterPro" id="IPR055431">
    <property type="entry name" value="RsgI_M"/>
</dbReference>
<keyword evidence="3 6" id="KW-0812">Transmembrane</keyword>
<reference evidence="8 9" key="1">
    <citation type="submission" date="2016-10" db="EMBL/GenBank/DDBJ databases">
        <authorList>
            <person name="de Groot N.N."/>
        </authorList>
    </citation>
    <scope>NUCLEOTIDE SEQUENCE [LARGE SCALE GENOMIC DNA]</scope>
    <source>
        <strain evidence="8 9">DSM 12992</strain>
    </source>
</reference>
<sequence length="334" mass="38908">MNEFNSSKYMFSSIPGMLLIGDKAERHRNNQISLFLKELSLYKILLKDLANYPPKEKQRNIILNIAYYISENNEIVEQIIKNKSLPIGKLSKILKVNNEFLKRWKEYILAYFIIFSNADYKGIQDYFRVEERESKLQNSNLRKKTNVYRGVAMKSFKRYSYILTSSGEFIKLKTNNKPRVGQEVQGREKKSLRHYKLHISIIILLMIFMGFISYNQYWKVNSTLMINTTSSIKVEVNFLDKVIYVSSQTDKGKKLISESDLSHKNVDTVVQEVLEYAFNNDMIPIDKKVLITVNGDSLKYGTLIKTSKFINENKISVVVNNAGNQHNLSTKLYE</sequence>
<dbReference type="Proteomes" id="UP000199263">
    <property type="component" value="Unassembled WGS sequence"/>
</dbReference>
<dbReference type="RefSeq" id="WP_090088831.1">
    <property type="nucleotide sequence ID" value="NZ_FOMG01000003.1"/>
</dbReference>
<gene>
    <name evidence="8" type="ORF">SAMN05421842_103156</name>
</gene>
<dbReference type="GO" id="GO:0005886">
    <property type="term" value="C:plasma membrane"/>
    <property type="evidence" value="ECO:0007669"/>
    <property type="project" value="UniProtKB-SubCell"/>
</dbReference>
<dbReference type="Pfam" id="PF23750">
    <property type="entry name" value="RsgI_M"/>
    <property type="match status" value="1"/>
</dbReference>
<evidence type="ECO:0000256" key="2">
    <source>
        <dbReference type="ARBA" id="ARBA00022475"/>
    </source>
</evidence>
<keyword evidence="4 6" id="KW-1133">Transmembrane helix</keyword>
<dbReference type="AlphaFoldDB" id="A0A1I1J234"/>
<evidence type="ECO:0000256" key="4">
    <source>
        <dbReference type="ARBA" id="ARBA00022989"/>
    </source>
</evidence>
<feature type="transmembrane region" description="Helical" evidence="6">
    <location>
        <begin position="197"/>
        <end position="218"/>
    </location>
</feature>
<comment type="subcellular location">
    <subcellularLocation>
        <location evidence="1">Cell membrane</location>
        <topology evidence="1">Single-pass membrane protein</topology>
    </subcellularLocation>
</comment>